<evidence type="ECO:0000313" key="2">
    <source>
        <dbReference type="EMBL" id="ESK37317.1"/>
    </source>
</evidence>
<dbReference type="AlphaFoldDB" id="V2TIM3"/>
<organism evidence="2 3">
    <name type="scientific">Acinetobacter nectaris CIP 110549</name>
    <dbReference type="NCBI Taxonomy" id="1392540"/>
    <lineage>
        <taxon>Bacteria</taxon>
        <taxon>Pseudomonadati</taxon>
        <taxon>Pseudomonadota</taxon>
        <taxon>Gammaproteobacteria</taxon>
        <taxon>Moraxellales</taxon>
        <taxon>Moraxellaceae</taxon>
        <taxon>Acinetobacter</taxon>
    </lineage>
</organism>
<protein>
    <recommendedName>
        <fullName evidence="1">DUF11 domain-containing protein</fullName>
    </recommendedName>
</protein>
<dbReference type="OrthoDB" id="28777at2"/>
<dbReference type="Proteomes" id="UP000023785">
    <property type="component" value="Unassembled WGS sequence"/>
</dbReference>
<dbReference type="Pfam" id="PF01345">
    <property type="entry name" value="DUF11"/>
    <property type="match status" value="1"/>
</dbReference>
<dbReference type="InterPro" id="IPR047589">
    <property type="entry name" value="DUF11_rpt"/>
</dbReference>
<name>V2TIM3_9GAMM</name>
<comment type="caution">
    <text evidence="2">The sequence shown here is derived from an EMBL/GenBank/DDBJ whole genome shotgun (WGS) entry which is preliminary data.</text>
</comment>
<dbReference type="PATRIC" id="fig|1392540.3.peg.2291"/>
<sequence>MIALLSKHAVLRTTFVALSGLLVGCYSTLVFAQPKAGSNIINIASGDFYDEQGNLQVINSNAVALTVQPIYALSLQTNQQNIGTIGSKVSFPHVLINTGNTPDDYVFSLTQLTNDQFNLENMAVYIDRDQNGEPDDNNNLLNENKTLRLNEGEFASLVVVGDIPTNVSENNLAQLNLTATSQHNNNIAMTVSDTAKVVDDAVIQVTKSQSVSVGRTGTEITYTFNYTNTGTAAARLVLQDSLVKGLSYKENSGYWGNNTNSLTDADDIETGENAGIKYKVTNGQVNVELDNVTPLSKGSISFKAIVNTNATDKIANTVNYQQYNNLNTLTKNAMTNTVIFNVMQTLGVVLNANSSTANDDGEPNISSSNLQTLNNTFIGISKEIQFDNYIWNTGQSTDNYNLNLVTSNVPSCAVVRFYHADGRTLLTDTNGDGVIDTGSLTAGTVKKIKLGVYFPSDCTSNAVMDFDLTATSVTDTTIKNSTRDRLTNTISVGESDLYNSNNSGVGIGNIAGSSGQALLVKNAMKGSRIIFPLAIKNSSAVINNYNLYASSASIDINNINTTLPTDWTIKFYNGDSTCQSLQDEITNTGNISSGGTKQYCAVVNIPEYTDLSNLQLWFAMKSPMNAQGDSIKDQVDISVRQLTLANDQQGKVNIGGTVVYLHTLKNMGTVTEGDTAGKISLKVVPQNLNDGFTYALYYDANNNGILDEADPIATDLSVTGGISPQKSVQLLLKVQAPSTATNGVSSIVNIMVSAPNNIQGLSLNTIQNTDFTMVDPTQLRLIKEQSKDEACMLTNAVTATYSSTPLMIKPNQCLTYRLTIKNDGSTRAENVVINDMVPAYSILRSDLAPSVSKGSVVISGGRIVGKIGDLVPQEQAALYFSIQVTP</sequence>
<dbReference type="InterPro" id="IPR051172">
    <property type="entry name" value="Chlamydia_OmcB"/>
</dbReference>
<dbReference type="STRING" id="1392540.P256_02372"/>
<evidence type="ECO:0000259" key="1">
    <source>
        <dbReference type="Pfam" id="PF01345"/>
    </source>
</evidence>
<dbReference type="eggNOG" id="COG1470">
    <property type="taxonomic scope" value="Bacteria"/>
</dbReference>
<keyword evidence="3" id="KW-1185">Reference proteome</keyword>
<accession>V2TIM3</accession>
<dbReference type="HOGENOM" id="CLU_009369_1_0_6"/>
<dbReference type="InterPro" id="IPR001434">
    <property type="entry name" value="OmcB-like_DUF11"/>
</dbReference>
<dbReference type="PROSITE" id="PS51257">
    <property type="entry name" value="PROKAR_LIPOPROTEIN"/>
    <property type="match status" value="1"/>
</dbReference>
<dbReference type="NCBIfam" id="TIGR01451">
    <property type="entry name" value="B_ant_repeat"/>
    <property type="match status" value="2"/>
</dbReference>
<feature type="domain" description="DUF11" evidence="1">
    <location>
        <begin position="797"/>
        <end position="884"/>
    </location>
</feature>
<reference evidence="2 3" key="1">
    <citation type="submission" date="2013-10" db="EMBL/GenBank/DDBJ databases">
        <title>The Genome Sequence of Acinetobacter nectaris CIP 110549.</title>
        <authorList>
            <consortium name="The Broad Institute Genomics Platform"/>
            <consortium name="The Broad Institute Genome Sequencing Center for Infectious Disease"/>
            <person name="Cerqueira G."/>
            <person name="Feldgarden M."/>
            <person name="Courvalin P."/>
            <person name="Grillot-Courvalin C."/>
            <person name="Clermont D."/>
            <person name="Rocha E."/>
            <person name="Yoon E.-J."/>
            <person name="Nemec A."/>
            <person name="Young S.K."/>
            <person name="Zeng Q."/>
            <person name="Gargeya S."/>
            <person name="Fitzgerald M."/>
            <person name="Abouelleil A."/>
            <person name="Alvarado L."/>
            <person name="Berlin A.M."/>
            <person name="Chapman S.B."/>
            <person name="Gainer-Dewar J."/>
            <person name="Goldberg J."/>
            <person name="Gnerre S."/>
            <person name="Griggs A."/>
            <person name="Gujja S."/>
            <person name="Hansen M."/>
            <person name="Howarth C."/>
            <person name="Imamovic A."/>
            <person name="Ireland A."/>
            <person name="Larimer J."/>
            <person name="McCowan C."/>
            <person name="Murphy C."/>
            <person name="Pearson M."/>
            <person name="Poon T.W."/>
            <person name="Priest M."/>
            <person name="Roberts A."/>
            <person name="Saif S."/>
            <person name="Shea T."/>
            <person name="Sykes S."/>
            <person name="Wortman J."/>
            <person name="Nusbaum C."/>
            <person name="Birren B."/>
        </authorList>
    </citation>
    <scope>NUCLEOTIDE SEQUENCE [LARGE SCALE GENOMIC DNA]</scope>
    <source>
        <strain evidence="2 3">CIP 110549</strain>
    </source>
</reference>
<gene>
    <name evidence="2" type="ORF">P256_02372</name>
</gene>
<dbReference type="PANTHER" id="PTHR34819">
    <property type="entry name" value="LARGE CYSTEINE-RICH PERIPLASMIC PROTEIN OMCB"/>
    <property type="match status" value="1"/>
</dbReference>
<evidence type="ECO:0000313" key="3">
    <source>
        <dbReference type="Proteomes" id="UP000023785"/>
    </source>
</evidence>
<proteinExistence type="predicted"/>
<dbReference type="EMBL" id="AYER01000010">
    <property type="protein sequence ID" value="ESK37317.1"/>
    <property type="molecule type" value="Genomic_DNA"/>
</dbReference>
<dbReference type="RefSeq" id="WP_023273982.1">
    <property type="nucleotide sequence ID" value="NZ_KI530736.1"/>
</dbReference>